<gene>
    <name evidence="3" type="ORF">QBC36DRAFT_348457</name>
</gene>
<dbReference type="Proteomes" id="UP001302321">
    <property type="component" value="Unassembled WGS sequence"/>
</dbReference>
<evidence type="ECO:0000313" key="4">
    <source>
        <dbReference type="Proteomes" id="UP001302321"/>
    </source>
</evidence>
<evidence type="ECO:0000259" key="2">
    <source>
        <dbReference type="Pfam" id="PF00561"/>
    </source>
</evidence>
<feature type="signal peptide" evidence="1">
    <location>
        <begin position="1"/>
        <end position="22"/>
    </location>
</feature>
<dbReference type="Gene3D" id="3.40.50.1820">
    <property type="entry name" value="alpha/beta hydrolase"/>
    <property type="match status" value="1"/>
</dbReference>
<feature type="chain" id="PRO_5042955408" evidence="1">
    <location>
        <begin position="23"/>
        <end position="339"/>
    </location>
</feature>
<dbReference type="SUPFAM" id="SSF53474">
    <property type="entry name" value="alpha/beta-Hydrolases"/>
    <property type="match status" value="1"/>
</dbReference>
<protein>
    <submittedName>
        <fullName evidence="3">Alpha/Beta hydrolase protein</fullName>
    </submittedName>
</protein>
<name>A0AAN6W2L9_9PEZI</name>
<organism evidence="3 4">
    <name type="scientific">Triangularia setosa</name>
    <dbReference type="NCBI Taxonomy" id="2587417"/>
    <lineage>
        <taxon>Eukaryota</taxon>
        <taxon>Fungi</taxon>
        <taxon>Dikarya</taxon>
        <taxon>Ascomycota</taxon>
        <taxon>Pezizomycotina</taxon>
        <taxon>Sordariomycetes</taxon>
        <taxon>Sordariomycetidae</taxon>
        <taxon>Sordariales</taxon>
        <taxon>Podosporaceae</taxon>
        <taxon>Triangularia</taxon>
    </lineage>
</organism>
<dbReference type="GO" id="GO:0047372">
    <property type="term" value="F:monoacylglycerol lipase activity"/>
    <property type="evidence" value="ECO:0007669"/>
    <property type="project" value="TreeGrafter"/>
</dbReference>
<dbReference type="PANTHER" id="PTHR43798">
    <property type="entry name" value="MONOACYLGLYCEROL LIPASE"/>
    <property type="match status" value="1"/>
</dbReference>
<proteinExistence type="predicted"/>
<dbReference type="EMBL" id="MU866319">
    <property type="protein sequence ID" value="KAK4173788.1"/>
    <property type="molecule type" value="Genomic_DNA"/>
</dbReference>
<dbReference type="AlphaFoldDB" id="A0AAN6W2L9"/>
<accession>A0AAN6W2L9</accession>
<dbReference type="Pfam" id="PF00561">
    <property type="entry name" value="Abhydrolase_1"/>
    <property type="match status" value="1"/>
</dbReference>
<evidence type="ECO:0000256" key="1">
    <source>
        <dbReference type="SAM" id="SignalP"/>
    </source>
</evidence>
<comment type="caution">
    <text evidence="3">The sequence shown here is derived from an EMBL/GenBank/DDBJ whole genome shotgun (WGS) entry which is preliminary data.</text>
</comment>
<dbReference type="GO" id="GO:0016020">
    <property type="term" value="C:membrane"/>
    <property type="evidence" value="ECO:0007669"/>
    <property type="project" value="TreeGrafter"/>
</dbReference>
<keyword evidence="1" id="KW-0732">Signal</keyword>
<keyword evidence="3" id="KW-0378">Hydrolase</keyword>
<keyword evidence="4" id="KW-1185">Reference proteome</keyword>
<dbReference type="PANTHER" id="PTHR43798:SF33">
    <property type="entry name" value="HYDROLASE, PUTATIVE (AFU_ORTHOLOGUE AFUA_2G14860)-RELATED"/>
    <property type="match status" value="1"/>
</dbReference>
<sequence>MQFLAFIRVALVVAAIATPTETDSSNANTSIGNGPFPSDLNGSNFTYTHPFKLFRFHSQGLPLKMAFIDLPPTAASTITTTKPQHVRYTHKKPTLTPKIALLLRGINFCSVTWPVTATALQKAGYRVVIPDQIGFCKSSKPCALYQFSLHQLALSTYSLLSALNLIDPHDSEITVIGHSLSGMLATRFSLIYPELVPKLALVNPIGLEPYLELGVPYPDLSANLQTEQSTYYLGAWAPEYEVWAMMLAQMYAGTEAQKFVEGHARVVDMVLTQPVFYELPRVRAHALLMVGTKDTTAIGKQWSPPDVQEKLEKYKDLGHAPQIQTPGRFHAALLRWLRA</sequence>
<feature type="domain" description="AB hydrolase-1" evidence="2">
    <location>
        <begin position="102"/>
        <end position="233"/>
    </location>
</feature>
<dbReference type="InterPro" id="IPR050266">
    <property type="entry name" value="AB_hydrolase_sf"/>
</dbReference>
<dbReference type="GO" id="GO:0046464">
    <property type="term" value="P:acylglycerol catabolic process"/>
    <property type="evidence" value="ECO:0007669"/>
    <property type="project" value="TreeGrafter"/>
</dbReference>
<reference evidence="3" key="2">
    <citation type="submission" date="2023-05" db="EMBL/GenBank/DDBJ databases">
        <authorList>
            <consortium name="Lawrence Berkeley National Laboratory"/>
            <person name="Steindorff A."/>
            <person name="Hensen N."/>
            <person name="Bonometti L."/>
            <person name="Westerberg I."/>
            <person name="Brannstrom I.O."/>
            <person name="Guillou S."/>
            <person name="Cros-Aarteil S."/>
            <person name="Calhoun S."/>
            <person name="Haridas S."/>
            <person name="Kuo A."/>
            <person name="Mondo S."/>
            <person name="Pangilinan J."/>
            <person name="Riley R."/>
            <person name="Labutti K."/>
            <person name="Andreopoulos B."/>
            <person name="Lipzen A."/>
            <person name="Chen C."/>
            <person name="Yanf M."/>
            <person name="Daum C."/>
            <person name="Ng V."/>
            <person name="Clum A."/>
            <person name="Ohm R."/>
            <person name="Martin F."/>
            <person name="Silar P."/>
            <person name="Natvig D."/>
            <person name="Lalanne C."/>
            <person name="Gautier V."/>
            <person name="Ament-Velasquez S.L."/>
            <person name="Kruys A."/>
            <person name="Hutchinson M.I."/>
            <person name="Powell A.J."/>
            <person name="Barry K."/>
            <person name="Miller A.N."/>
            <person name="Grigoriev I.V."/>
            <person name="Debuchy R."/>
            <person name="Gladieux P."/>
            <person name="Thoren M.H."/>
            <person name="Johannesson H."/>
        </authorList>
    </citation>
    <scope>NUCLEOTIDE SEQUENCE</scope>
    <source>
        <strain evidence="3">CBS 892.96</strain>
    </source>
</reference>
<reference evidence="3" key="1">
    <citation type="journal article" date="2023" name="Mol. Phylogenet. Evol.">
        <title>Genome-scale phylogeny and comparative genomics of the fungal order Sordariales.</title>
        <authorList>
            <person name="Hensen N."/>
            <person name="Bonometti L."/>
            <person name="Westerberg I."/>
            <person name="Brannstrom I.O."/>
            <person name="Guillou S."/>
            <person name="Cros-Aarteil S."/>
            <person name="Calhoun S."/>
            <person name="Haridas S."/>
            <person name="Kuo A."/>
            <person name="Mondo S."/>
            <person name="Pangilinan J."/>
            <person name="Riley R."/>
            <person name="LaButti K."/>
            <person name="Andreopoulos B."/>
            <person name="Lipzen A."/>
            <person name="Chen C."/>
            <person name="Yan M."/>
            <person name="Daum C."/>
            <person name="Ng V."/>
            <person name="Clum A."/>
            <person name="Steindorff A."/>
            <person name="Ohm R.A."/>
            <person name="Martin F."/>
            <person name="Silar P."/>
            <person name="Natvig D.O."/>
            <person name="Lalanne C."/>
            <person name="Gautier V."/>
            <person name="Ament-Velasquez S.L."/>
            <person name="Kruys A."/>
            <person name="Hutchinson M.I."/>
            <person name="Powell A.J."/>
            <person name="Barry K."/>
            <person name="Miller A.N."/>
            <person name="Grigoriev I.V."/>
            <person name="Debuchy R."/>
            <person name="Gladieux P."/>
            <person name="Hiltunen Thoren M."/>
            <person name="Johannesson H."/>
        </authorList>
    </citation>
    <scope>NUCLEOTIDE SEQUENCE</scope>
    <source>
        <strain evidence="3">CBS 892.96</strain>
    </source>
</reference>
<evidence type="ECO:0000313" key="3">
    <source>
        <dbReference type="EMBL" id="KAK4173788.1"/>
    </source>
</evidence>
<dbReference type="PRINTS" id="PR00111">
    <property type="entry name" value="ABHYDROLASE"/>
</dbReference>
<dbReference type="InterPro" id="IPR000073">
    <property type="entry name" value="AB_hydrolase_1"/>
</dbReference>
<dbReference type="InterPro" id="IPR029058">
    <property type="entry name" value="AB_hydrolase_fold"/>
</dbReference>